<dbReference type="Proteomes" id="UP000094936">
    <property type="component" value="Unassembled WGS sequence"/>
</dbReference>
<accession>A0A1C3EPJ9</accession>
<reference evidence="1 2" key="1">
    <citation type="submission" date="2016-05" db="EMBL/GenBank/DDBJ databases">
        <title>Genomic Taxonomy of the Vibrionaceae.</title>
        <authorList>
            <person name="Gomez-Gil B."/>
            <person name="Enciso-Ibarra J."/>
        </authorList>
    </citation>
    <scope>NUCLEOTIDE SEQUENCE [LARGE SCALE GENOMIC DNA]</scope>
    <source>
        <strain evidence="1 2">CAIM 1920</strain>
    </source>
</reference>
<comment type="caution">
    <text evidence="1">The sequence shown here is derived from an EMBL/GenBank/DDBJ whole genome shotgun (WGS) entry which is preliminary data.</text>
</comment>
<evidence type="ECO:0000313" key="1">
    <source>
        <dbReference type="EMBL" id="ODA35122.1"/>
    </source>
</evidence>
<dbReference type="EMBL" id="LYBM01000006">
    <property type="protein sequence ID" value="ODA35122.1"/>
    <property type="molecule type" value="Genomic_DNA"/>
</dbReference>
<dbReference type="OrthoDB" id="9923572at2"/>
<evidence type="ECO:0000313" key="2">
    <source>
        <dbReference type="Proteomes" id="UP000094936"/>
    </source>
</evidence>
<protein>
    <submittedName>
        <fullName evidence="1">Uncharacterized protein</fullName>
    </submittedName>
</protein>
<gene>
    <name evidence="1" type="ORF">A8L45_05440</name>
</gene>
<dbReference type="AlphaFoldDB" id="A0A1C3EPJ9"/>
<organism evidence="1 2">
    <name type="scientific">Veronia pacifica</name>
    <dbReference type="NCBI Taxonomy" id="1080227"/>
    <lineage>
        <taxon>Bacteria</taxon>
        <taxon>Pseudomonadati</taxon>
        <taxon>Pseudomonadota</taxon>
        <taxon>Gammaproteobacteria</taxon>
        <taxon>Vibrionales</taxon>
        <taxon>Vibrionaceae</taxon>
        <taxon>Veronia</taxon>
    </lineage>
</organism>
<dbReference type="RefSeq" id="WP_068900032.1">
    <property type="nucleotide sequence ID" value="NZ_JBHUIF010000013.1"/>
</dbReference>
<name>A0A1C3EPJ9_9GAMM</name>
<proteinExistence type="predicted"/>
<sequence length="61" mass="7180">MTISLDYFCCELQADIDVLKQAIEILDHEEELDSSKRDKAVSLIIARINKLEVRERLLRNY</sequence>
<keyword evidence="2" id="KW-1185">Reference proteome</keyword>